<evidence type="ECO:0000256" key="3">
    <source>
        <dbReference type="ARBA" id="ARBA00024042"/>
    </source>
</evidence>
<dbReference type="PANTHER" id="PTHR10578:SF149">
    <property type="entry name" value="2-HYDROXYACID OXIDASE 2"/>
    <property type="match status" value="1"/>
</dbReference>
<dbReference type="CDD" id="cd02809">
    <property type="entry name" value="alpha_hydroxyacid_oxid_FMN"/>
    <property type="match status" value="1"/>
</dbReference>
<dbReference type="InterPro" id="IPR037396">
    <property type="entry name" value="FMN_HAD"/>
</dbReference>
<dbReference type="PROSITE" id="PS51349">
    <property type="entry name" value="FMN_HYDROXY_ACID_DH_2"/>
    <property type="match status" value="1"/>
</dbReference>
<accession>A0A3Q8UBW7</accession>
<proteinExistence type="evidence at transcript level"/>
<reference evidence="7" key="1">
    <citation type="journal article" date="2018" name="Genome Biol. Evol.">
        <title>Nephromyces encodes a urate metabolism pathway and predicted peroxisomes, demonstrating these are not ancient losses of apicomplexans.</title>
        <authorList>
            <person name="Paight C."/>
            <person name="Slamovits C.H."/>
            <person name="Saffo M.B."/>
            <person name="Lane C.E."/>
        </authorList>
    </citation>
    <scope>NUCLEOTIDE SEQUENCE</scope>
    <source>
        <strain evidence="8">Neph140</strain>
        <strain evidence="7">Neph92</strain>
    </source>
</reference>
<evidence type="ECO:0000256" key="2">
    <source>
        <dbReference type="ARBA" id="ARBA00023002"/>
    </source>
</evidence>
<feature type="binding site" evidence="5">
    <location>
        <position position="264"/>
    </location>
    <ligand>
        <name>FMN</name>
        <dbReference type="ChEBI" id="CHEBI:58210"/>
    </ligand>
</feature>
<dbReference type="EMBL" id="MK265909">
    <property type="protein sequence ID" value="AZL94551.1"/>
    <property type="molecule type" value="mRNA"/>
</dbReference>
<name>A0A3Q8UBW7_9APIC</name>
<dbReference type="EMBL" id="MK265861">
    <property type="protein sequence ID" value="AZL94547.1"/>
    <property type="molecule type" value="mRNA"/>
</dbReference>
<feature type="binding site" evidence="5">
    <location>
        <begin position="84"/>
        <end position="86"/>
    </location>
    <ligand>
        <name>FMN</name>
        <dbReference type="ChEBI" id="CHEBI:58210"/>
    </ligand>
</feature>
<keyword evidence="2" id="KW-0560">Oxidoreductase</keyword>
<keyword evidence="5" id="KW-0285">Flavoprotein</keyword>
<dbReference type="GO" id="GO:0005737">
    <property type="term" value="C:cytoplasm"/>
    <property type="evidence" value="ECO:0007669"/>
    <property type="project" value="UniProtKB-ARBA"/>
</dbReference>
<feature type="binding site" evidence="5">
    <location>
        <begin position="321"/>
        <end position="322"/>
    </location>
    <ligand>
        <name>FMN</name>
        <dbReference type="ChEBI" id="CHEBI:58210"/>
    </ligand>
</feature>
<evidence type="ECO:0000256" key="5">
    <source>
        <dbReference type="PIRSR" id="PIRSR000138-2"/>
    </source>
</evidence>
<feature type="domain" description="FMN hydroxy acid dehydrogenase" evidence="6">
    <location>
        <begin position="5"/>
        <end position="372"/>
    </location>
</feature>
<feature type="active site" description="Proton acceptor" evidence="4">
    <location>
        <position position="266"/>
    </location>
</feature>
<dbReference type="GO" id="GO:0010181">
    <property type="term" value="F:FMN binding"/>
    <property type="evidence" value="ECO:0007669"/>
    <property type="project" value="InterPro"/>
</dbReference>
<evidence type="ECO:0000313" key="7">
    <source>
        <dbReference type="EMBL" id="AZL94547.1"/>
    </source>
</evidence>
<protein>
    <submittedName>
        <fullName evidence="7">Hydroxyacid oxidase</fullName>
    </submittedName>
</protein>
<feature type="binding site" evidence="5">
    <location>
        <position position="266"/>
    </location>
    <ligand>
        <name>glyoxylate</name>
        <dbReference type="ChEBI" id="CHEBI:36655"/>
    </ligand>
</feature>
<feature type="binding site" evidence="5">
    <location>
        <position position="31"/>
    </location>
    <ligand>
        <name>glyoxylate</name>
        <dbReference type="ChEBI" id="CHEBI:36655"/>
    </ligand>
</feature>
<evidence type="ECO:0000256" key="1">
    <source>
        <dbReference type="ARBA" id="ARBA00001917"/>
    </source>
</evidence>
<comment type="similarity">
    <text evidence="3">Belongs to the FMN-dependent alpha-hydroxy acid dehydrogenase family.</text>
</comment>
<evidence type="ECO:0000259" key="6">
    <source>
        <dbReference type="PROSITE" id="PS51349"/>
    </source>
</evidence>
<dbReference type="Pfam" id="PF01070">
    <property type="entry name" value="FMN_dh"/>
    <property type="match status" value="1"/>
</dbReference>
<feature type="binding site" evidence="5">
    <location>
        <position position="173"/>
    </location>
    <ligand>
        <name>glyoxylate</name>
        <dbReference type="ChEBI" id="CHEBI:36655"/>
    </ligand>
</feature>
<dbReference type="InterPro" id="IPR008259">
    <property type="entry name" value="FMN_hydac_DH_AS"/>
</dbReference>
<comment type="cofactor">
    <cofactor evidence="1">
        <name>FMN</name>
        <dbReference type="ChEBI" id="CHEBI:58210"/>
    </cofactor>
</comment>
<dbReference type="PROSITE" id="PS00557">
    <property type="entry name" value="FMN_HYDROXY_ACID_DH_1"/>
    <property type="match status" value="1"/>
</dbReference>
<dbReference type="GO" id="GO:0016491">
    <property type="term" value="F:oxidoreductase activity"/>
    <property type="evidence" value="ECO:0007669"/>
    <property type="project" value="UniProtKB-KW"/>
</dbReference>
<dbReference type="PANTHER" id="PTHR10578">
    <property type="entry name" value="S -2-HYDROXY-ACID OXIDASE-RELATED"/>
    <property type="match status" value="1"/>
</dbReference>
<feature type="binding site" evidence="5">
    <location>
        <begin position="298"/>
        <end position="302"/>
    </location>
    <ligand>
        <name>FMN</name>
        <dbReference type="ChEBI" id="CHEBI:58210"/>
    </ligand>
</feature>
<dbReference type="AlphaFoldDB" id="A0A3Q8UBW7"/>
<feature type="binding site" evidence="5">
    <location>
        <position position="138"/>
    </location>
    <ligand>
        <name>glyoxylate</name>
        <dbReference type="ChEBI" id="CHEBI:36655"/>
    </ligand>
</feature>
<dbReference type="InterPro" id="IPR000262">
    <property type="entry name" value="FMN-dep_DH"/>
</dbReference>
<feature type="binding site" evidence="5">
    <location>
        <position position="242"/>
    </location>
    <ligand>
        <name>FMN</name>
        <dbReference type="ChEBI" id="CHEBI:58210"/>
    </ligand>
</feature>
<feature type="binding site" evidence="5">
    <location>
        <position position="113"/>
    </location>
    <ligand>
        <name>FMN</name>
        <dbReference type="ChEBI" id="CHEBI:58210"/>
    </ligand>
</feature>
<feature type="binding site" evidence="5">
    <location>
        <position position="269"/>
    </location>
    <ligand>
        <name>glyoxylate</name>
        <dbReference type="ChEBI" id="CHEBI:36655"/>
    </ligand>
</feature>
<dbReference type="InterPro" id="IPR013785">
    <property type="entry name" value="Aldolase_TIM"/>
</dbReference>
<dbReference type="SUPFAM" id="SSF51395">
    <property type="entry name" value="FMN-linked oxidoreductases"/>
    <property type="match status" value="1"/>
</dbReference>
<sequence>MAYIFNGTSYVCVDDFHQAAKNIIPKAALGYLEAGAEEEITLRDNLNSYNKYLINPRLLVDITSIDTSSYILGHKVSMPISIAPTAMHRLAHDQGEAGTARAAYKAGVAMCLSSYSTVSIEDVAESCHFKGVRFFQLYFNKNREITANLLKRAKANGYLAVALTIDTQVVGIRRADEHNKFSLPPIHELANFKWKPLSEDETNENASGSYLNNLINTGIDQSITWKDLAWIKETSQLPLILKGILNPEDAELAKEYGADAIWISNHGGRQIDGCLTPLEALPDIYQAINGSGIEIYVDGGVRKGSDAYKALALGADHVFIGRPAIYGLAVGGEEGVTAVLSILKNEFKRVMQLSGKTSVNKITRSAVIYKKP</sequence>
<feature type="binding site" evidence="5">
    <location>
        <position position="136"/>
    </location>
    <ligand>
        <name>FMN</name>
        <dbReference type="ChEBI" id="CHEBI:58210"/>
    </ligand>
</feature>
<feature type="binding site" evidence="5">
    <location>
        <position position="164"/>
    </location>
    <ligand>
        <name>FMN</name>
        <dbReference type="ChEBI" id="CHEBI:58210"/>
    </ligand>
</feature>
<dbReference type="Gene3D" id="3.20.20.70">
    <property type="entry name" value="Aldolase class I"/>
    <property type="match status" value="1"/>
</dbReference>
<keyword evidence="5" id="KW-0288">FMN</keyword>
<dbReference type="PIRSF" id="PIRSF000138">
    <property type="entry name" value="Al-hdrx_acd_dh"/>
    <property type="match status" value="1"/>
</dbReference>
<organism evidence="7">
    <name type="scientific">Nephromyces sp. MMRI</name>
    <dbReference type="NCBI Taxonomy" id="2496275"/>
    <lineage>
        <taxon>Eukaryota</taxon>
        <taxon>Sar</taxon>
        <taxon>Alveolata</taxon>
        <taxon>Apicomplexa</taxon>
        <taxon>Aconoidasida</taxon>
        <taxon>Nephromycida</taxon>
        <taxon>Nephromyces</taxon>
    </lineage>
</organism>
<dbReference type="FunFam" id="3.20.20.70:FF:000056">
    <property type="entry name" value="hydroxyacid oxidase 2"/>
    <property type="match status" value="1"/>
</dbReference>
<evidence type="ECO:0000313" key="8">
    <source>
        <dbReference type="EMBL" id="AZL94551.1"/>
    </source>
</evidence>
<evidence type="ECO:0000256" key="4">
    <source>
        <dbReference type="PIRSR" id="PIRSR000138-1"/>
    </source>
</evidence>
<dbReference type="InterPro" id="IPR012133">
    <property type="entry name" value="Alpha-hydoxy_acid_DH_FMN"/>
</dbReference>